<protein>
    <recommendedName>
        <fullName evidence="6">DUF4781 domain-containing protein</fullName>
    </recommendedName>
</protein>
<dbReference type="InterPro" id="IPR029071">
    <property type="entry name" value="Ubiquitin-like_domsf"/>
</dbReference>
<dbReference type="InterPro" id="IPR031962">
    <property type="entry name" value="DUF4781"/>
</dbReference>
<dbReference type="OrthoDB" id="6512497at2759"/>
<dbReference type="InterPro" id="IPR049483">
    <property type="entry name" value="FAF1_2-like_UAS"/>
</dbReference>
<feature type="domain" description="DUF4781" evidence="2">
    <location>
        <begin position="405"/>
        <end position="705"/>
    </location>
</feature>
<organism evidence="4 5">
    <name type="scientific">Brassicogethes aeneus</name>
    <name type="common">Rape pollen beetle</name>
    <name type="synonym">Meligethes aeneus</name>
    <dbReference type="NCBI Taxonomy" id="1431903"/>
    <lineage>
        <taxon>Eukaryota</taxon>
        <taxon>Metazoa</taxon>
        <taxon>Ecdysozoa</taxon>
        <taxon>Arthropoda</taxon>
        <taxon>Hexapoda</taxon>
        <taxon>Insecta</taxon>
        <taxon>Pterygota</taxon>
        <taxon>Neoptera</taxon>
        <taxon>Endopterygota</taxon>
        <taxon>Coleoptera</taxon>
        <taxon>Polyphaga</taxon>
        <taxon>Cucujiformia</taxon>
        <taxon>Nitidulidae</taxon>
        <taxon>Meligethinae</taxon>
        <taxon>Brassicogethes</taxon>
    </lineage>
</organism>
<feature type="domain" description="Fas-associated factor 1/2-like UAS" evidence="3">
    <location>
        <begin position="123"/>
        <end position="258"/>
    </location>
</feature>
<feature type="transmembrane region" description="Helical" evidence="1">
    <location>
        <begin position="513"/>
        <end position="534"/>
    </location>
</feature>
<name>A0A9P0AVZ6_BRAAE</name>
<dbReference type="AlphaFoldDB" id="A0A9P0AVZ6"/>
<evidence type="ECO:0000259" key="3">
    <source>
        <dbReference type="Pfam" id="PF21021"/>
    </source>
</evidence>
<gene>
    <name evidence="4" type="ORF">MELIAE_LOCUS3039</name>
</gene>
<feature type="transmembrane region" description="Helical" evidence="1">
    <location>
        <begin position="486"/>
        <end position="507"/>
    </location>
</feature>
<proteinExistence type="predicted"/>
<dbReference type="PANTHER" id="PTHR21115">
    <property type="entry name" value="GH06117P-RELATED"/>
    <property type="match status" value="1"/>
</dbReference>
<dbReference type="Pfam" id="PF21021">
    <property type="entry name" value="FAF1"/>
    <property type="match status" value="1"/>
</dbReference>
<dbReference type="SUPFAM" id="SSF54236">
    <property type="entry name" value="Ubiquitin-like"/>
    <property type="match status" value="1"/>
</dbReference>
<keyword evidence="1" id="KW-0812">Transmembrane</keyword>
<evidence type="ECO:0000313" key="5">
    <source>
        <dbReference type="Proteomes" id="UP001154078"/>
    </source>
</evidence>
<evidence type="ECO:0000313" key="4">
    <source>
        <dbReference type="EMBL" id="CAH0550151.1"/>
    </source>
</evidence>
<dbReference type="Gene3D" id="3.10.20.90">
    <property type="entry name" value="Phosphatidylinositol 3-kinase Catalytic Subunit, Chain A, domain 1"/>
    <property type="match status" value="1"/>
</dbReference>
<feature type="transmembrane region" description="Helical" evidence="1">
    <location>
        <begin position="555"/>
        <end position="576"/>
    </location>
</feature>
<sequence length="966" mass="109014">MASNIVLINIVYENKEVFFELNSNDTIEVLKCEIFRKINLLPSKQLIEGWESEPTDPSCLIKDCVNCTDMVYLFLTSTDSARSTTNQPNNAEENKQMETDNLVSNGEVHLIDSAHESTACSIFISKLLNNYPSANVNFRNCCLKDFVSQALNSPLDQRKPLILYFHNENHRFTKFFSPLLQKKDISNILSNYYILGWDIEDENLHGGLLAALEEIVELSVVSNMIENKISAALILVPIQKNITIFSCLREKSSERNLLNTFKDALKSFQNEIEMEKELHKLDNKTSENDIGSVEYHLMMAEMLGDRDYDSFEHNQHEYLKSKIGYAFFGPPSTEEEENIVYDKDKKKKIEDFYKKIVETNNKVAQWKDRVVIAFMYNCTEVLPGEKLKRQKKYPDYNPKTDLNPVPIFVLRKCEGSSHPCRIFIDNNGRVYDNWTNYLTKNKLHKCEMIVPKDGRYEVTEDGQVLLERHLSPACGVDVKILQVADYVSLAGGLASGGIFVAAAIPALTVAPAALAVGGVVGLTVGAYSIGRSIYTVFDRTIHKESMSFANSEARGAYLNIVAGSLGFVGAGATMAVSQLTSKGVNIGLGARAAVNTLSAANVAAGGVSLANSTYDVFDQWFNDNQTPSLLTMVQLSSSVLFFGNAVYNFRTAGTIIEEVQTRTLQDYHESLRSNRHRKTFDRILKSTIDNNNGDITAGRADVISAITNIQNKDDVFAVLTRSNKLFREKGIRVVAKDGQININGVPVEIDNFNGFTKKDMSSALNNLKSYKSVSVAADSFNLKKLFANIKLPGLDDLISMTCTVLKGYNSDFKAFVIKALVSLLSTLQRSIVEQLIGVFGNLYTNKLVTMAIDLFLNEAKNLQKRHERWKKYHNPDDYHEIFDYLQFDSLNSSRIINIMDCVLRFDFVNNQMTYDGVKRLVDYFYKWFAKELYDYEIDQERISERTSHSSSRPKVDCKVCGGYYYN</sequence>
<dbReference type="Proteomes" id="UP001154078">
    <property type="component" value="Chromosome 2"/>
</dbReference>
<dbReference type="Pfam" id="PF16013">
    <property type="entry name" value="DUF4781"/>
    <property type="match status" value="1"/>
</dbReference>
<keyword evidence="5" id="KW-1185">Reference proteome</keyword>
<evidence type="ECO:0000259" key="2">
    <source>
        <dbReference type="Pfam" id="PF16013"/>
    </source>
</evidence>
<dbReference type="EMBL" id="OV121133">
    <property type="protein sequence ID" value="CAH0550151.1"/>
    <property type="molecule type" value="Genomic_DNA"/>
</dbReference>
<reference evidence="4" key="1">
    <citation type="submission" date="2021-12" db="EMBL/GenBank/DDBJ databases">
        <authorList>
            <person name="King R."/>
        </authorList>
    </citation>
    <scope>NUCLEOTIDE SEQUENCE</scope>
</reference>
<accession>A0A9P0AVZ6</accession>
<keyword evidence="1" id="KW-0472">Membrane</keyword>
<evidence type="ECO:0008006" key="6">
    <source>
        <dbReference type="Google" id="ProtNLM"/>
    </source>
</evidence>
<dbReference type="Gene3D" id="3.40.30.10">
    <property type="entry name" value="Glutaredoxin"/>
    <property type="match status" value="1"/>
</dbReference>
<evidence type="ECO:0000256" key="1">
    <source>
        <dbReference type="SAM" id="Phobius"/>
    </source>
</evidence>
<keyword evidence="1" id="KW-1133">Transmembrane helix</keyword>
<dbReference type="PANTHER" id="PTHR21115:SF0">
    <property type="entry name" value="GH06117P-RELATED"/>
    <property type="match status" value="1"/>
</dbReference>